<dbReference type="AlphaFoldDB" id="X1NW15"/>
<comment type="caution">
    <text evidence="1">The sequence shown here is derived from an EMBL/GenBank/DDBJ whole genome shotgun (WGS) entry which is preliminary data.</text>
</comment>
<feature type="non-terminal residue" evidence="1">
    <location>
        <position position="1"/>
    </location>
</feature>
<accession>X1NW15</accession>
<organism evidence="1">
    <name type="scientific">marine sediment metagenome</name>
    <dbReference type="NCBI Taxonomy" id="412755"/>
    <lineage>
        <taxon>unclassified sequences</taxon>
        <taxon>metagenomes</taxon>
        <taxon>ecological metagenomes</taxon>
    </lineage>
</organism>
<name>X1NW15_9ZZZZ</name>
<protein>
    <submittedName>
        <fullName evidence="1">Uncharacterized protein</fullName>
    </submittedName>
</protein>
<sequence>RKISVATVAKVPLTHKVFNGQKVVQHYPTNIIHKLGIHKVEVSTHTAGEKPLVAIEYHDSSASYKDSKTRLKGVTERLKKEGLLCFPQYPNLYCSGEFDKVKLTQLAAFFSLLLNADVANMGLDTIPVVSEATWDYAGQLALKNGDDTWKSGQGQVSWPSMHNKWLQDKEIMDSPAVLYT</sequence>
<proteinExistence type="predicted"/>
<gene>
    <name evidence="1" type="ORF">S06H3_57570</name>
</gene>
<evidence type="ECO:0000313" key="1">
    <source>
        <dbReference type="EMBL" id="GAI48232.1"/>
    </source>
</evidence>
<reference evidence="1" key="1">
    <citation type="journal article" date="2014" name="Front. Microbiol.">
        <title>High frequency of phylogenetically diverse reductive dehalogenase-homologous genes in deep subseafloor sedimentary metagenomes.</title>
        <authorList>
            <person name="Kawai M."/>
            <person name="Futagami T."/>
            <person name="Toyoda A."/>
            <person name="Takaki Y."/>
            <person name="Nishi S."/>
            <person name="Hori S."/>
            <person name="Arai W."/>
            <person name="Tsubouchi T."/>
            <person name="Morono Y."/>
            <person name="Uchiyama I."/>
            <person name="Ito T."/>
            <person name="Fujiyama A."/>
            <person name="Inagaki F."/>
            <person name="Takami H."/>
        </authorList>
    </citation>
    <scope>NUCLEOTIDE SEQUENCE</scope>
    <source>
        <strain evidence="1">Expedition CK06-06</strain>
    </source>
</reference>
<dbReference type="EMBL" id="BARV01037170">
    <property type="protein sequence ID" value="GAI48232.1"/>
    <property type="molecule type" value="Genomic_DNA"/>
</dbReference>